<dbReference type="GO" id="GO:0016301">
    <property type="term" value="F:kinase activity"/>
    <property type="evidence" value="ECO:0007669"/>
    <property type="project" value="UniProtKB-KW"/>
</dbReference>
<comment type="similarity">
    <text evidence="2">Belongs to the aminoglycoside phosphotransferase family.</text>
</comment>
<comment type="subunit">
    <text evidence="3">Monomer.</text>
</comment>
<dbReference type="OrthoDB" id="3787729at2"/>
<evidence type="ECO:0000256" key="3">
    <source>
        <dbReference type="ARBA" id="ARBA00011245"/>
    </source>
</evidence>
<name>A0A0L8L3C9_STRVR</name>
<proteinExistence type="inferred from homology"/>
<keyword evidence="9 16" id="KW-0418">Kinase</keyword>
<evidence type="ECO:0000256" key="1">
    <source>
        <dbReference type="ARBA" id="ARBA00004964"/>
    </source>
</evidence>
<feature type="domain" description="Maltokinase N-terminal cap" evidence="15">
    <location>
        <begin position="25"/>
        <end position="119"/>
    </location>
</feature>
<evidence type="ECO:0000256" key="4">
    <source>
        <dbReference type="ARBA" id="ARBA00011962"/>
    </source>
</evidence>
<dbReference type="RefSeq" id="WP_033204441.1">
    <property type="nucleotide sequence ID" value="NZ_LGUP01000060.1"/>
</dbReference>
<sequence length="447" mass="48342">MPETASTTRAPDALLPALAPLLHEWLPRQRWFAGKGRRVTGFTLDAATELLPLDGAGPGLLHLLVRVEQPGRPAGTPADCYQLLLGVRTQLPPRLAPALIGRIRQGPLAGRAVYEGLRDPRLAGLLYERLRTPGRTGPLRFHATTALPAALAPRMLDAEQSNSSLVYGDSFILKIFRRVSPGANPDLELPLALSQAGCERVPAPVAWFESGASTLGVLQPYLRNSRDGWRLALDALADGREFTAEARALGRATAEVHLALAAALPTRRLRKAEAEEAADAMDRRLHAAAQAVPALLPYVPGLRAVFAAAGAGAGALQRIHGDLHLGQTLRGSDGAWAVIDFEGEPAKPLDERRSPQPTVRDVAGMLRSFDYAARTHRPWNADWAARCRAAYCTGYAEAAGEDPRADPALLRAYETDKAVYEVVYEARHRPDWLPVPMSAIHRLATPL</sequence>
<dbReference type="SUPFAM" id="SSF56112">
    <property type="entry name" value="Protein kinase-like (PK-like)"/>
    <property type="match status" value="1"/>
</dbReference>
<dbReference type="UniPathway" id="UPA00164"/>
<evidence type="ECO:0000256" key="6">
    <source>
        <dbReference type="ARBA" id="ARBA00022600"/>
    </source>
</evidence>
<evidence type="ECO:0000256" key="9">
    <source>
        <dbReference type="ARBA" id="ARBA00022777"/>
    </source>
</evidence>
<evidence type="ECO:0000256" key="14">
    <source>
        <dbReference type="ARBA" id="ARBA00049067"/>
    </source>
</evidence>
<dbReference type="InterPro" id="IPR040999">
    <property type="entry name" value="Mak_N_cap"/>
</dbReference>
<evidence type="ECO:0000256" key="12">
    <source>
        <dbReference type="ARBA" id="ARBA00023277"/>
    </source>
</evidence>
<comment type="catalytic activity">
    <reaction evidence="14">
        <text>D-maltose + ATP = alpha-maltose 1-phosphate + ADP + H(+)</text>
        <dbReference type="Rhea" id="RHEA:31915"/>
        <dbReference type="ChEBI" id="CHEBI:15378"/>
        <dbReference type="ChEBI" id="CHEBI:17306"/>
        <dbReference type="ChEBI" id="CHEBI:30616"/>
        <dbReference type="ChEBI" id="CHEBI:63576"/>
        <dbReference type="ChEBI" id="CHEBI:456216"/>
        <dbReference type="EC" id="2.7.1.175"/>
    </reaction>
</comment>
<evidence type="ECO:0000256" key="8">
    <source>
        <dbReference type="ARBA" id="ARBA00022741"/>
    </source>
</evidence>
<accession>A0A0L8L3C9</accession>
<organism evidence="16 17">
    <name type="scientific">Streptomyces viridochromogenes</name>
    <dbReference type="NCBI Taxonomy" id="1938"/>
    <lineage>
        <taxon>Bacteria</taxon>
        <taxon>Bacillati</taxon>
        <taxon>Actinomycetota</taxon>
        <taxon>Actinomycetes</taxon>
        <taxon>Kitasatosporales</taxon>
        <taxon>Streptomycetaceae</taxon>
        <taxon>Streptomyces</taxon>
    </lineage>
</organism>
<evidence type="ECO:0000256" key="13">
    <source>
        <dbReference type="ARBA" id="ARBA00031251"/>
    </source>
</evidence>
<evidence type="ECO:0000256" key="2">
    <source>
        <dbReference type="ARBA" id="ARBA00006219"/>
    </source>
</evidence>
<dbReference type="Pfam" id="PF18085">
    <property type="entry name" value="Mak_N_cap"/>
    <property type="match status" value="1"/>
</dbReference>
<evidence type="ECO:0000256" key="11">
    <source>
        <dbReference type="ARBA" id="ARBA00023056"/>
    </source>
</evidence>
<reference evidence="16 17" key="1">
    <citation type="submission" date="2015-06" db="EMBL/GenBank/DDBJ databases">
        <authorList>
            <person name="Hoefler B.C."/>
            <person name="Straight P.D."/>
        </authorList>
    </citation>
    <scope>NUCLEOTIDE SEQUENCE [LARGE SCALE GENOMIC DNA]</scope>
    <source>
        <strain evidence="16 17">NRRL 3427</strain>
    </source>
</reference>
<dbReference type="InterPro" id="IPR011009">
    <property type="entry name" value="Kinase-like_dom_sf"/>
</dbReference>
<keyword evidence="10" id="KW-0067">ATP-binding</keyword>
<dbReference type="GO" id="GO:0005524">
    <property type="term" value="F:ATP binding"/>
    <property type="evidence" value="ECO:0007669"/>
    <property type="project" value="UniProtKB-KW"/>
</dbReference>
<dbReference type="GO" id="GO:0005978">
    <property type="term" value="P:glycogen biosynthetic process"/>
    <property type="evidence" value="ECO:0007669"/>
    <property type="project" value="UniProtKB-UniPathway"/>
</dbReference>
<dbReference type="EC" id="2.7.1.175" evidence="4"/>
<keyword evidence="12" id="KW-0119">Carbohydrate metabolism</keyword>
<keyword evidence="7" id="KW-0808">Transferase</keyword>
<keyword evidence="6" id="KW-0321">Glycogen metabolism</keyword>
<evidence type="ECO:0000256" key="5">
    <source>
        <dbReference type="ARBA" id="ARBA00013882"/>
    </source>
</evidence>
<keyword evidence="8" id="KW-0547">Nucleotide-binding</keyword>
<dbReference type="EMBL" id="LGUP01000060">
    <property type="protein sequence ID" value="KOG32657.1"/>
    <property type="molecule type" value="Genomic_DNA"/>
</dbReference>
<keyword evidence="11" id="KW-0320">Glycogen biosynthesis</keyword>
<dbReference type="AlphaFoldDB" id="A0A0L8L3C9"/>
<evidence type="ECO:0000313" key="16">
    <source>
        <dbReference type="EMBL" id="KOG32657.1"/>
    </source>
</evidence>
<dbReference type="PATRIC" id="fig|1938.6.peg.1928"/>
<comment type="caution">
    <text evidence="16">The sequence shown here is derived from an EMBL/GenBank/DDBJ whole genome shotgun (WGS) entry which is preliminary data.</text>
</comment>
<evidence type="ECO:0000313" key="17">
    <source>
        <dbReference type="Proteomes" id="UP000037023"/>
    </source>
</evidence>
<gene>
    <name evidence="16" type="ORF">ADK34_08780</name>
</gene>
<evidence type="ECO:0000259" key="15">
    <source>
        <dbReference type="Pfam" id="PF18085"/>
    </source>
</evidence>
<dbReference type="Proteomes" id="UP000037023">
    <property type="component" value="Unassembled WGS sequence"/>
</dbReference>
<protein>
    <recommendedName>
        <fullName evidence="5">Maltokinase</fullName>
        <ecNumber evidence="4">2.7.1.175</ecNumber>
    </recommendedName>
    <alternativeName>
        <fullName evidence="13">Maltose-1-phosphate synthase</fullName>
    </alternativeName>
</protein>
<comment type="pathway">
    <text evidence="1">Glycan biosynthesis; glycogen biosynthesis.</text>
</comment>
<dbReference type="Gene3D" id="3.90.1200.10">
    <property type="match status" value="1"/>
</dbReference>
<evidence type="ECO:0000256" key="7">
    <source>
        <dbReference type="ARBA" id="ARBA00022679"/>
    </source>
</evidence>
<evidence type="ECO:0000256" key="10">
    <source>
        <dbReference type="ARBA" id="ARBA00022840"/>
    </source>
</evidence>